<keyword evidence="2" id="KW-1185">Reference proteome</keyword>
<feature type="non-terminal residue" evidence="1">
    <location>
        <position position="1"/>
    </location>
</feature>
<gene>
    <name evidence="1" type="ORF">SAMN05421800_1537</name>
</gene>
<evidence type="ECO:0000313" key="1">
    <source>
        <dbReference type="EMBL" id="SKC14377.1"/>
    </source>
</evidence>
<comment type="caution">
    <text evidence="1">The sequence shown here is derived from an EMBL/GenBank/DDBJ whole genome shotgun (WGS) entry which is preliminary data.</text>
</comment>
<proteinExistence type="predicted"/>
<accession>A0ABY1LHN0</accession>
<organism evidence="1 2">
    <name type="scientific">Chryseobacterium balustinum</name>
    <dbReference type="NCBI Taxonomy" id="246"/>
    <lineage>
        <taxon>Bacteria</taxon>
        <taxon>Pseudomonadati</taxon>
        <taxon>Bacteroidota</taxon>
        <taxon>Flavobacteriia</taxon>
        <taxon>Flavobacteriales</taxon>
        <taxon>Weeksellaceae</taxon>
        <taxon>Chryseobacterium group</taxon>
        <taxon>Chryseobacterium</taxon>
    </lineage>
</organism>
<name>A0ABY1LHN0_9FLAO</name>
<protein>
    <submittedName>
        <fullName evidence="1">Uncharacterized protein</fullName>
    </submittedName>
</protein>
<dbReference type="EMBL" id="FUZE01000053">
    <property type="protein sequence ID" value="SKC14377.1"/>
    <property type="molecule type" value="Genomic_DNA"/>
</dbReference>
<sequence>KTFGQLVKKFYFCTRKSVLKTTENVGIVKSGRIEIIEK</sequence>
<reference evidence="1 2" key="1">
    <citation type="submission" date="2017-02" db="EMBL/GenBank/DDBJ databases">
        <authorList>
            <person name="Varghese N."/>
            <person name="Submissions S."/>
        </authorList>
    </citation>
    <scope>NUCLEOTIDE SEQUENCE [LARGE SCALE GENOMIC DNA]</scope>
    <source>
        <strain evidence="1 2">DSM 16775</strain>
    </source>
</reference>
<evidence type="ECO:0000313" key="2">
    <source>
        <dbReference type="Proteomes" id="UP000190669"/>
    </source>
</evidence>
<dbReference type="Proteomes" id="UP000190669">
    <property type="component" value="Unassembled WGS sequence"/>
</dbReference>